<protein>
    <recommendedName>
        <fullName evidence="4">Flagellar hook-length control protein FliK</fullName>
    </recommendedName>
</protein>
<evidence type="ECO:0000313" key="3">
    <source>
        <dbReference type="Proteomes" id="UP000254051"/>
    </source>
</evidence>
<keyword evidence="3" id="KW-1185">Reference proteome</keyword>
<evidence type="ECO:0000256" key="1">
    <source>
        <dbReference type="SAM" id="MobiDB-lite"/>
    </source>
</evidence>
<organism evidence="2 3">
    <name type="scientific">Faecalicatena contorta</name>
    <dbReference type="NCBI Taxonomy" id="39482"/>
    <lineage>
        <taxon>Bacteria</taxon>
        <taxon>Bacillati</taxon>
        <taxon>Bacillota</taxon>
        <taxon>Clostridia</taxon>
        <taxon>Lachnospirales</taxon>
        <taxon>Lachnospiraceae</taxon>
        <taxon>Faecalicatena</taxon>
    </lineage>
</organism>
<feature type="region of interest" description="Disordered" evidence="1">
    <location>
        <begin position="332"/>
        <end position="357"/>
    </location>
</feature>
<dbReference type="Proteomes" id="UP000254051">
    <property type="component" value="Unassembled WGS sequence"/>
</dbReference>
<evidence type="ECO:0000313" key="2">
    <source>
        <dbReference type="EMBL" id="SUQ12756.1"/>
    </source>
</evidence>
<name>A0A316A5I6_9FIRM</name>
<proteinExistence type="predicted"/>
<dbReference type="Gene3D" id="3.30.750.140">
    <property type="match status" value="1"/>
</dbReference>
<gene>
    <name evidence="2" type="ORF">SAMN05216529_101653</name>
</gene>
<reference evidence="3" key="1">
    <citation type="submission" date="2017-07" db="EMBL/GenBank/DDBJ databases">
        <authorList>
            <person name="Varghese N."/>
            <person name="Submissions S."/>
        </authorList>
    </citation>
    <scope>NUCLEOTIDE SEQUENCE [LARGE SCALE GENOMIC DNA]</scope>
    <source>
        <strain evidence="3">NLAE-zl-C134</strain>
    </source>
</reference>
<dbReference type="EMBL" id="UHJJ01000001">
    <property type="protein sequence ID" value="SUQ12756.1"/>
    <property type="molecule type" value="Genomic_DNA"/>
</dbReference>
<feature type="compositionally biased region" description="Polar residues" evidence="1">
    <location>
        <begin position="1"/>
        <end position="14"/>
    </location>
</feature>
<evidence type="ECO:0008006" key="4">
    <source>
        <dbReference type="Google" id="ProtNLM"/>
    </source>
</evidence>
<dbReference type="AlphaFoldDB" id="A0A316A5I6"/>
<accession>A0A316A5I6</accession>
<dbReference type="OrthoDB" id="2067963at2"/>
<dbReference type="RefSeq" id="WP_109708752.1">
    <property type="nucleotide sequence ID" value="NZ_QGDS01000001.1"/>
</dbReference>
<feature type="region of interest" description="Disordered" evidence="1">
    <location>
        <begin position="1"/>
        <end position="55"/>
    </location>
</feature>
<feature type="compositionally biased region" description="Basic and acidic residues" evidence="1">
    <location>
        <begin position="20"/>
        <end position="53"/>
    </location>
</feature>
<sequence length="370" mass="40636">MNQIVETLSQTGNWSAPDVSAKKNTDSPRKQFKDILDGQREQTMPEKSKEQKTADVPVTGMETVYPQMQVVFPWTQFQEAVKVQDAAGVPSVLQSEGDFLTVGQGAAQQTAISQEEGQLPIRENIVEGKGNLLDTKQPVVQTPTADNTKAILSLGHEIQTENSLGPALAAEGKNTEAASVFTAQKSSTQEDTKELYKISAEDSNKGIQQFAANSRSSTGYTHEVTGQKEVVTYRQESTQPDMQALKDTIVKHISEGKREFQVQLKPANLGTLLVNASYENGKTVISIVCMEAKTMHVMMQNAGELGSLIQSRLGSPTDVIVDVPHADYLDQHNEQESSQEHARSQQQENQKEEVHEGADQFLQQLRLGLV</sequence>
<dbReference type="InterPro" id="IPR038610">
    <property type="entry name" value="FliK-like_C_sf"/>
</dbReference>